<reference evidence="1 2" key="1">
    <citation type="submission" date="2020-10" db="EMBL/GenBank/DDBJ databases">
        <authorList>
            <person name="Sedaghatjoo S."/>
        </authorList>
    </citation>
    <scope>NUCLEOTIDE SEQUENCE [LARGE SCALE GENOMIC DNA]</scope>
    <source>
        <strain evidence="1 2">LLFL</strain>
    </source>
</reference>
<comment type="caution">
    <text evidence="1">The sequence shown here is derived from an EMBL/GenBank/DDBJ whole genome shotgun (WGS) entry which is preliminary data.</text>
</comment>
<dbReference type="AlphaFoldDB" id="A0A9N8QKJ2"/>
<dbReference type="EMBL" id="CAJHJF010005138">
    <property type="protein sequence ID" value="CAD6948203.1"/>
    <property type="molecule type" value="Genomic_DNA"/>
</dbReference>
<protein>
    <submittedName>
        <fullName evidence="1">Uncharacterized protein</fullName>
    </submittedName>
</protein>
<proteinExistence type="predicted"/>
<accession>A0A9N8QKJ2</accession>
<sequence>MASNIWCEYSNLPGNVMGQFDTQVLPPVGVPLVNGIVSSVPIVSGVLST</sequence>
<evidence type="ECO:0000313" key="1">
    <source>
        <dbReference type="EMBL" id="CAD6948203.1"/>
    </source>
</evidence>
<dbReference type="Proteomes" id="UP000836404">
    <property type="component" value="Unassembled WGS sequence"/>
</dbReference>
<feature type="non-terminal residue" evidence="1">
    <location>
        <position position="1"/>
    </location>
</feature>
<evidence type="ECO:0000313" key="2">
    <source>
        <dbReference type="Proteomes" id="UP000836404"/>
    </source>
</evidence>
<name>A0A9N8QKJ2_9BASI</name>
<gene>
    <name evidence="1" type="ORF">JKILLFL_G8241</name>
</gene>
<keyword evidence="2" id="KW-1185">Reference proteome</keyword>
<organism evidence="1 2">
    <name type="scientific">Tilletia laevis</name>
    <dbReference type="NCBI Taxonomy" id="157183"/>
    <lineage>
        <taxon>Eukaryota</taxon>
        <taxon>Fungi</taxon>
        <taxon>Dikarya</taxon>
        <taxon>Basidiomycota</taxon>
        <taxon>Ustilaginomycotina</taxon>
        <taxon>Exobasidiomycetes</taxon>
        <taxon>Tilletiales</taxon>
        <taxon>Tilletiaceae</taxon>
        <taxon>Tilletia</taxon>
    </lineage>
</organism>